<protein>
    <submittedName>
        <fullName evidence="1">Pentatricopeptide repeat-containing protein chloroplastic-like</fullName>
    </submittedName>
</protein>
<dbReference type="AlphaFoldDB" id="A0A2Z7DGR8"/>
<accession>A0A2Z7DGR8</accession>
<sequence>MYYELMDPCDHDMVKWQHRGVRDPEIEQAGPLGSLGLNGAGDDPVNLCRLAVRISERPSQLYLVTTLTSSSYISRRILFPKPLMFTPNPISSDFHGFMSSLRARLVALSSSLQDRSFGTTLESWGGLSSGHDVVVAFRPFRDFQPDGSPVPLARLGFSCVVIRAASVEFPRELGGQ</sequence>
<organism evidence="1 2">
    <name type="scientific">Dorcoceras hygrometricum</name>
    <dbReference type="NCBI Taxonomy" id="472368"/>
    <lineage>
        <taxon>Eukaryota</taxon>
        <taxon>Viridiplantae</taxon>
        <taxon>Streptophyta</taxon>
        <taxon>Embryophyta</taxon>
        <taxon>Tracheophyta</taxon>
        <taxon>Spermatophyta</taxon>
        <taxon>Magnoliopsida</taxon>
        <taxon>eudicotyledons</taxon>
        <taxon>Gunneridae</taxon>
        <taxon>Pentapetalae</taxon>
        <taxon>asterids</taxon>
        <taxon>lamiids</taxon>
        <taxon>Lamiales</taxon>
        <taxon>Gesneriaceae</taxon>
        <taxon>Didymocarpoideae</taxon>
        <taxon>Trichosporeae</taxon>
        <taxon>Loxocarpinae</taxon>
        <taxon>Dorcoceras</taxon>
    </lineage>
</organism>
<proteinExistence type="predicted"/>
<name>A0A2Z7DGR8_9LAMI</name>
<evidence type="ECO:0000313" key="2">
    <source>
        <dbReference type="Proteomes" id="UP000250235"/>
    </source>
</evidence>
<keyword evidence="2" id="KW-1185">Reference proteome</keyword>
<dbReference type="EMBL" id="KQ986791">
    <property type="protein sequence ID" value="KZV58342.1"/>
    <property type="molecule type" value="Genomic_DNA"/>
</dbReference>
<evidence type="ECO:0000313" key="1">
    <source>
        <dbReference type="EMBL" id="KZV58342.1"/>
    </source>
</evidence>
<gene>
    <name evidence="1" type="ORF">F511_22071</name>
</gene>
<dbReference type="Proteomes" id="UP000250235">
    <property type="component" value="Unassembled WGS sequence"/>
</dbReference>
<reference evidence="1 2" key="1">
    <citation type="journal article" date="2015" name="Proc. Natl. Acad. Sci. U.S.A.">
        <title>The resurrection genome of Boea hygrometrica: A blueprint for survival of dehydration.</title>
        <authorList>
            <person name="Xiao L."/>
            <person name="Yang G."/>
            <person name="Zhang L."/>
            <person name="Yang X."/>
            <person name="Zhao S."/>
            <person name="Ji Z."/>
            <person name="Zhou Q."/>
            <person name="Hu M."/>
            <person name="Wang Y."/>
            <person name="Chen M."/>
            <person name="Xu Y."/>
            <person name="Jin H."/>
            <person name="Xiao X."/>
            <person name="Hu G."/>
            <person name="Bao F."/>
            <person name="Hu Y."/>
            <person name="Wan P."/>
            <person name="Li L."/>
            <person name="Deng X."/>
            <person name="Kuang T."/>
            <person name="Xiang C."/>
            <person name="Zhu J.K."/>
            <person name="Oliver M.J."/>
            <person name="He Y."/>
        </authorList>
    </citation>
    <scope>NUCLEOTIDE SEQUENCE [LARGE SCALE GENOMIC DNA]</scope>
    <source>
        <strain evidence="2">cv. XS01</strain>
    </source>
</reference>